<protein>
    <recommendedName>
        <fullName evidence="3">Hexosyltransferase</fullName>
    </recommendedName>
</protein>
<gene>
    <name evidence="1" type="ORF">Ctob_000256</name>
</gene>
<accession>A0A0M0JHF2</accession>
<dbReference type="EMBL" id="JWZX01002904">
    <property type="protein sequence ID" value="KOO25989.1"/>
    <property type="molecule type" value="Genomic_DNA"/>
</dbReference>
<evidence type="ECO:0000313" key="2">
    <source>
        <dbReference type="Proteomes" id="UP000037460"/>
    </source>
</evidence>
<reference evidence="2" key="1">
    <citation type="journal article" date="2015" name="PLoS Genet.">
        <title>Genome Sequence and Transcriptome Analyses of Chrysochromulina tobin: Metabolic Tools for Enhanced Algal Fitness in the Prominent Order Prymnesiales (Haptophyceae).</title>
        <authorList>
            <person name="Hovde B.T."/>
            <person name="Deodato C.R."/>
            <person name="Hunsperger H.M."/>
            <person name="Ryken S.A."/>
            <person name="Yost W."/>
            <person name="Jha R.K."/>
            <person name="Patterson J."/>
            <person name="Monnat R.J. Jr."/>
            <person name="Barlow S.B."/>
            <person name="Starkenburg S.R."/>
            <person name="Cattolico R.A."/>
        </authorList>
    </citation>
    <scope>NUCLEOTIDE SEQUENCE</scope>
    <source>
        <strain evidence="2">CCMP291</strain>
    </source>
</reference>
<keyword evidence="2" id="KW-1185">Reference proteome</keyword>
<dbReference type="AlphaFoldDB" id="A0A0M0JHF2"/>
<evidence type="ECO:0008006" key="3">
    <source>
        <dbReference type="Google" id="ProtNLM"/>
    </source>
</evidence>
<organism evidence="1 2">
    <name type="scientific">Chrysochromulina tobinii</name>
    <dbReference type="NCBI Taxonomy" id="1460289"/>
    <lineage>
        <taxon>Eukaryota</taxon>
        <taxon>Haptista</taxon>
        <taxon>Haptophyta</taxon>
        <taxon>Prymnesiophyceae</taxon>
        <taxon>Prymnesiales</taxon>
        <taxon>Chrysochromulinaceae</taxon>
        <taxon>Chrysochromulina</taxon>
    </lineage>
</organism>
<name>A0A0M0JHF2_9EUKA</name>
<dbReference type="Proteomes" id="UP000037460">
    <property type="component" value="Unassembled WGS sequence"/>
</dbReference>
<proteinExistence type="predicted"/>
<sequence>MQPLQAICPPVMMTTAVLISGGVSNLASLRAFRDSLITNLIGKSEDVEFHLFFYVRLPSDMDKEELDQELKRTGSDRVWIHRITIEDESNTKNEAQIRVDHPHYNYSAPFEFNQFNTLSMYWKLYVADQFRRRYEFETGVTFDAVVRIRPDLVLHDALDLRTLDLRRADMVHVPWFNSSMRLAFDQLAIGPPEAMRSYAKAYYNVPYLTESSALTLGFHPEHTLYMHLQDAGLSLCKLQCSTSIARRNGDGVEMVDSFARLRSEFGSAALAAS</sequence>
<comment type="caution">
    <text evidence="1">The sequence shown here is derived from an EMBL/GenBank/DDBJ whole genome shotgun (WGS) entry which is preliminary data.</text>
</comment>
<evidence type="ECO:0000313" key="1">
    <source>
        <dbReference type="EMBL" id="KOO25989.1"/>
    </source>
</evidence>